<dbReference type="AlphaFoldDB" id="A0A9D4R6D2"/>
<name>A0A9D4R6D2_DREPO</name>
<organism evidence="1 2">
    <name type="scientific">Dreissena polymorpha</name>
    <name type="common">Zebra mussel</name>
    <name type="synonym">Mytilus polymorpha</name>
    <dbReference type="NCBI Taxonomy" id="45954"/>
    <lineage>
        <taxon>Eukaryota</taxon>
        <taxon>Metazoa</taxon>
        <taxon>Spiralia</taxon>
        <taxon>Lophotrochozoa</taxon>
        <taxon>Mollusca</taxon>
        <taxon>Bivalvia</taxon>
        <taxon>Autobranchia</taxon>
        <taxon>Heteroconchia</taxon>
        <taxon>Euheterodonta</taxon>
        <taxon>Imparidentia</taxon>
        <taxon>Neoheterodontei</taxon>
        <taxon>Myida</taxon>
        <taxon>Dreissenoidea</taxon>
        <taxon>Dreissenidae</taxon>
        <taxon>Dreissena</taxon>
    </lineage>
</organism>
<dbReference type="EMBL" id="JAIWYP010000003">
    <property type="protein sequence ID" value="KAH3854880.1"/>
    <property type="molecule type" value="Genomic_DNA"/>
</dbReference>
<protein>
    <submittedName>
        <fullName evidence="1">Uncharacterized protein</fullName>
    </submittedName>
</protein>
<reference evidence="1" key="1">
    <citation type="journal article" date="2019" name="bioRxiv">
        <title>The Genome of the Zebra Mussel, Dreissena polymorpha: A Resource for Invasive Species Research.</title>
        <authorList>
            <person name="McCartney M.A."/>
            <person name="Auch B."/>
            <person name="Kono T."/>
            <person name="Mallez S."/>
            <person name="Zhang Y."/>
            <person name="Obille A."/>
            <person name="Becker A."/>
            <person name="Abrahante J.E."/>
            <person name="Garbe J."/>
            <person name="Badalamenti J.P."/>
            <person name="Herman A."/>
            <person name="Mangelson H."/>
            <person name="Liachko I."/>
            <person name="Sullivan S."/>
            <person name="Sone E.D."/>
            <person name="Koren S."/>
            <person name="Silverstein K.A.T."/>
            <person name="Beckman K.B."/>
            <person name="Gohl D.M."/>
        </authorList>
    </citation>
    <scope>NUCLEOTIDE SEQUENCE</scope>
    <source>
        <strain evidence="1">Duluth1</strain>
        <tissue evidence="1">Whole animal</tissue>
    </source>
</reference>
<keyword evidence="2" id="KW-1185">Reference proteome</keyword>
<comment type="caution">
    <text evidence="1">The sequence shown here is derived from an EMBL/GenBank/DDBJ whole genome shotgun (WGS) entry which is preliminary data.</text>
</comment>
<sequence>MLTRMPYHLKFSKDRTRQPPTNLRNPACLFFKHYPLKQTNIGPDVTCAILDLKTPFTNQQMIKYRLDLFTP</sequence>
<gene>
    <name evidence="1" type="ORF">DPMN_097437</name>
</gene>
<evidence type="ECO:0000313" key="2">
    <source>
        <dbReference type="Proteomes" id="UP000828390"/>
    </source>
</evidence>
<evidence type="ECO:0000313" key="1">
    <source>
        <dbReference type="EMBL" id="KAH3854880.1"/>
    </source>
</evidence>
<reference evidence="1" key="2">
    <citation type="submission" date="2020-11" db="EMBL/GenBank/DDBJ databases">
        <authorList>
            <person name="McCartney M.A."/>
            <person name="Auch B."/>
            <person name="Kono T."/>
            <person name="Mallez S."/>
            <person name="Becker A."/>
            <person name="Gohl D.M."/>
            <person name="Silverstein K.A.T."/>
            <person name="Koren S."/>
            <person name="Bechman K.B."/>
            <person name="Herman A."/>
            <person name="Abrahante J.E."/>
            <person name="Garbe J."/>
        </authorList>
    </citation>
    <scope>NUCLEOTIDE SEQUENCE</scope>
    <source>
        <strain evidence="1">Duluth1</strain>
        <tissue evidence="1">Whole animal</tissue>
    </source>
</reference>
<dbReference type="Proteomes" id="UP000828390">
    <property type="component" value="Unassembled WGS sequence"/>
</dbReference>
<accession>A0A9D4R6D2</accession>
<proteinExistence type="predicted"/>